<comment type="caution">
    <text evidence="1">The sequence shown here is derived from an EMBL/GenBank/DDBJ whole genome shotgun (WGS) entry which is preliminary data.</text>
</comment>
<dbReference type="RefSeq" id="WP_179912835.1">
    <property type="nucleotide sequence ID" value="NZ_JACBYE010000009.1"/>
</dbReference>
<dbReference type="EMBL" id="JACBYE010000009">
    <property type="protein sequence ID" value="NYS93102.1"/>
    <property type="molecule type" value="Genomic_DNA"/>
</dbReference>
<accession>A0A853ETS0</accession>
<proteinExistence type="predicted"/>
<protein>
    <submittedName>
        <fullName evidence="1">Uncharacterized protein</fullName>
    </submittedName>
</protein>
<dbReference type="AlphaFoldDB" id="A0A853ETS0"/>
<evidence type="ECO:0000313" key="1">
    <source>
        <dbReference type="EMBL" id="NYS93102.1"/>
    </source>
</evidence>
<evidence type="ECO:0000313" key="2">
    <source>
        <dbReference type="Proteomes" id="UP000561011"/>
    </source>
</evidence>
<dbReference type="Proteomes" id="UP000561011">
    <property type="component" value="Unassembled WGS sequence"/>
</dbReference>
<name>A0A853ETS0_9MICO</name>
<reference evidence="1 2" key="1">
    <citation type="submission" date="2020-07" db="EMBL/GenBank/DDBJ databases">
        <title>MOT database genomes.</title>
        <authorList>
            <person name="Joseph S."/>
            <person name="Aduse-Opoku J."/>
            <person name="Hashim A."/>
            <person name="Wade W."/>
            <person name="Curtis M."/>
        </authorList>
    </citation>
    <scope>NUCLEOTIDE SEQUENCE [LARGE SCALE GENOMIC DNA]</scope>
    <source>
        <strain evidence="1 2">DSM 100099</strain>
    </source>
</reference>
<gene>
    <name evidence="1" type="ORF">HZZ10_06105</name>
</gene>
<organism evidence="1 2">
    <name type="scientific">Sanguibacter inulinus</name>
    <dbReference type="NCBI Taxonomy" id="60922"/>
    <lineage>
        <taxon>Bacteria</taxon>
        <taxon>Bacillati</taxon>
        <taxon>Actinomycetota</taxon>
        <taxon>Actinomycetes</taxon>
        <taxon>Micrococcales</taxon>
        <taxon>Sanguibacteraceae</taxon>
        <taxon>Sanguibacter</taxon>
    </lineage>
</organism>
<sequence>MNATSGSVSDLIFHIGYANCAAQLANANSNNFDLYRHYYDTWRAHYAAASKSGGTVAIKAWKALSKQGISKGLKVV</sequence>
<keyword evidence="2" id="KW-1185">Reference proteome</keyword>